<dbReference type="InterPro" id="IPR000760">
    <property type="entry name" value="Inositol_monophosphatase-like"/>
</dbReference>
<comment type="caution">
    <text evidence="10">The sequence shown here is derived from an EMBL/GenBank/DDBJ whole genome shotgun (WGS) entry which is preliminary data.</text>
</comment>
<comment type="similarity">
    <text evidence="8">Belongs to the inositol monophosphatase superfamily. FBPase class 4 family.</text>
</comment>
<sequence length="254" mass="28651">MLQTAFNAARASGEILKKYYRNDCGIYKKGDFDLVTDADFESEKKAIEIISQKFPDHSFLCEECGFSGKDEAEYKWLVDALDGTINYSRCIPLFSVSIALLRNEDPIISVIYNPITEDFYHAEKGKGAFLNYKKISISKNIYLKDSLIVTDLTKDRNFHDEFFKTMLSLSKEVLGIRLIQSTSINLAFVAEGRYDIFIKNKIKYYDAIAGTLMCEEAGGTAIDFSGNKISKSSKGIIVSNNLLNTKILEKIKLS</sequence>
<feature type="binding site" evidence="9">
    <location>
        <position position="62"/>
    </location>
    <ligand>
        <name>Mg(2+)</name>
        <dbReference type="ChEBI" id="CHEBI:18420"/>
        <label>1</label>
        <note>catalytic</note>
    </ligand>
</feature>
<feature type="binding site" evidence="9">
    <location>
        <position position="206"/>
    </location>
    <ligand>
        <name>Mg(2+)</name>
        <dbReference type="ChEBI" id="CHEBI:18420"/>
        <label>1</label>
        <note>catalytic</note>
    </ligand>
</feature>
<dbReference type="SUPFAM" id="SSF56655">
    <property type="entry name" value="Carbohydrate phosphatase"/>
    <property type="match status" value="1"/>
</dbReference>
<dbReference type="EC" id="3.1.3.25" evidence="10"/>
<gene>
    <name evidence="10" type="primary">suhB</name>
    <name evidence="10" type="ORF">AMQ22_00848</name>
</gene>
<dbReference type="PRINTS" id="PR00377">
    <property type="entry name" value="IMPHPHTASES"/>
</dbReference>
<dbReference type="GO" id="GO:0007165">
    <property type="term" value="P:signal transduction"/>
    <property type="evidence" value="ECO:0007669"/>
    <property type="project" value="TreeGrafter"/>
</dbReference>
<evidence type="ECO:0000256" key="4">
    <source>
        <dbReference type="ARBA" id="ARBA00022723"/>
    </source>
</evidence>
<dbReference type="AlphaFoldDB" id="A0A150J587"/>
<evidence type="ECO:0000256" key="2">
    <source>
        <dbReference type="ARBA" id="ARBA00001273"/>
    </source>
</evidence>
<dbReference type="PANTHER" id="PTHR20854">
    <property type="entry name" value="INOSITOL MONOPHOSPHATASE"/>
    <property type="match status" value="1"/>
</dbReference>
<keyword evidence="6 9" id="KW-0460">Magnesium</keyword>
<keyword evidence="7" id="KW-0119">Carbohydrate metabolism</keyword>
<evidence type="ECO:0000256" key="1">
    <source>
        <dbReference type="ARBA" id="ARBA00001033"/>
    </source>
</evidence>
<name>A0A150J587_9EURY</name>
<evidence type="ECO:0000256" key="8">
    <source>
        <dbReference type="ARBA" id="ARBA00038103"/>
    </source>
</evidence>
<dbReference type="FunFam" id="3.30.540.10:FF:000003">
    <property type="entry name" value="Inositol-1-monophosphatase"/>
    <property type="match status" value="1"/>
</dbReference>
<dbReference type="EMBL" id="LNGC01000025">
    <property type="protein sequence ID" value="KYC52390.1"/>
    <property type="molecule type" value="Genomic_DNA"/>
</dbReference>
<dbReference type="Gene3D" id="3.30.540.10">
    <property type="entry name" value="Fructose-1,6-Bisphosphatase, subunit A, domain 1"/>
    <property type="match status" value="1"/>
</dbReference>
<dbReference type="GO" id="GO:0046872">
    <property type="term" value="F:metal ion binding"/>
    <property type="evidence" value="ECO:0007669"/>
    <property type="project" value="UniProtKB-KW"/>
</dbReference>
<dbReference type="InterPro" id="IPR033942">
    <property type="entry name" value="IMPase"/>
</dbReference>
<evidence type="ECO:0000313" key="11">
    <source>
        <dbReference type="Proteomes" id="UP000075398"/>
    </source>
</evidence>
<dbReference type="Proteomes" id="UP000075398">
    <property type="component" value="Unassembled WGS sequence"/>
</dbReference>
<dbReference type="Pfam" id="PF00459">
    <property type="entry name" value="Inositol_P"/>
    <property type="match status" value="1"/>
</dbReference>
<evidence type="ECO:0000256" key="7">
    <source>
        <dbReference type="ARBA" id="ARBA00023277"/>
    </source>
</evidence>
<evidence type="ECO:0000256" key="6">
    <source>
        <dbReference type="ARBA" id="ARBA00022842"/>
    </source>
</evidence>
<keyword evidence="4 9" id="KW-0479">Metal-binding</keyword>
<reference evidence="10 11" key="1">
    <citation type="journal article" date="2016" name="ISME J.">
        <title>Chasing the elusive Euryarchaeota class WSA2: genomes reveal a uniquely fastidious methyl-reducing methanogen.</title>
        <authorList>
            <person name="Nobu M.K."/>
            <person name="Narihiro T."/>
            <person name="Kuroda K."/>
            <person name="Mei R."/>
            <person name="Liu W.T."/>
        </authorList>
    </citation>
    <scope>NUCLEOTIDE SEQUENCE [LARGE SCALE GENOMIC DNA]</scope>
    <source>
        <strain evidence="10">U1lsi0528_Bin055</strain>
    </source>
</reference>
<organism evidence="10 11">
    <name type="scientific">Candidatus Methanofastidiosum methylothiophilum</name>
    <dbReference type="NCBI Taxonomy" id="1705564"/>
    <lineage>
        <taxon>Archaea</taxon>
        <taxon>Methanobacteriati</taxon>
        <taxon>Methanobacteriota</taxon>
        <taxon>Stenosarchaea group</taxon>
        <taxon>Candidatus Methanofastidiosia</taxon>
        <taxon>Candidatus Methanofastidiosales</taxon>
        <taxon>Candidatus Methanofastidiosaceae</taxon>
        <taxon>Candidatus Methanofastidiosum</taxon>
    </lineage>
</organism>
<feature type="binding site" evidence="9">
    <location>
        <position position="79"/>
    </location>
    <ligand>
        <name>Mg(2+)</name>
        <dbReference type="ChEBI" id="CHEBI:18420"/>
        <label>1</label>
        <note>catalytic</note>
    </ligand>
</feature>
<comment type="catalytic activity">
    <reaction evidence="2">
        <text>beta-D-fructose 1,6-bisphosphate + H2O = beta-D-fructose 6-phosphate + phosphate</text>
        <dbReference type="Rhea" id="RHEA:11064"/>
        <dbReference type="ChEBI" id="CHEBI:15377"/>
        <dbReference type="ChEBI" id="CHEBI:32966"/>
        <dbReference type="ChEBI" id="CHEBI:43474"/>
        <dbReference type="ChEBI" id="CHEBI:57634"/>
        <dbReference type="EC" id="3.1.3.11"/>
    </reaction>
</comment>
<keyword evidence="5 10" id="KW-0378">Hydrolase</keyword>
<evidence type="ECO:0000313" key="10">
    <source>
        <dbReference type="EMBL" id="KYC52390.1"/>
    </source>
</evidence>
<dbReference type="GO" id="GO:0006020">
    <property type="term" value="P:inositol metabolic process"/>
    <property type="evidence" value="ECO:0007669"/>
    <property type="project" value="TreeGrafter"/>
</dbReference>
<feature type="binding site" evidence="9">
    <location>
        <position position="82"/>
    </location>
    <ligand>
        <name>Mg(2+)</name>
        <dbReference type="ChEBI" id="CHEBI:18420"/>
        <label>1</label>
        <note>catalytic</note>
    </ligand>
</feature>
<dbReference type="GO" id="GO:0008934">
    <property type="term" value="F:inositol monophosphate 1-phosphatase activity"/>
    <property type="evidence" value="ECO:0007669"/>
    <property type="project" value="InterPro"/>
</dbReference>
<evidence type="ECO:0000256" key="9">
    <source>
        <dbReference type="PIRSR" id="PIRSR600760-2"/>
    </source>
</evidence>
<comment type="catalytic activity">
    <reaction evidence="1">
        <text>a myo-inositol phosphate + H2O = myo-inositol + phosphate</text>
        <dbReference type="Rhea" id="RHEA:24056"/>
        <dbReference type="ChEBI" id="CHEBI:15377"/>
        <dbReference type="ChEBI" id="CHEBI:17268"/>
        <dbReference type="ChEBI" id="CHEBI:43474"/>
        <dbReference type="ChEBI" id="CHEBI:84139"/>
        <dbReference type="EC" id="3.1.3.25"/>
    </reaction>
</comment>
<comment type="cofactor">
    <cofactor evidence="3 9">
        <name>Mg(2+)</name>
        <dbReference type="ChEBI" id="CHEBI:18420"/>
    </cofactor>
</comment>
<evidence type="ECO:0000256" key="3">
    <source>
        <dbReference type="ARBA" id="ARBA00001946"/>
    </source>
</evidence>
<dbReference type="Gene3D" id="3.40.190.80">
    <property type="match status" value="1"/>
</dbReference>
<dbReference type="PANTHER" id="PTHR20854:SF4">
    <property type="entry name" value="INOSITOL-1-MONOPHOSPHATASE-RELATED"/>
    <property type="match status" value="1"/>
</dbReference>
<dbReference type="GO" id="GO:0042132">
    <property type="term" value="F:fructose 1,6-bisphosphate 1-phosphatase activity"/>
    <property type="evidence" value="ECO:0007669"/>
    <property type="project" value="UniProtKB-EC"/>
</dbReference>
<proteinExistence type="inferred from homology"/>
<accession>A0A150J587</accession>
<evidence type="ECO:0000256" key="5">
    <source>
        <dbReference type="ARBA" id="ARBA00022801"/>
    </source>
</evidence>
<protein>
    <submittedName>
        <fullName evidence="10">Inositol-1-monophosphatase</fullName>
        <ecNumber evidence="10">3.1.3.25</ecNumber>
    </submittedName>
</protein>
<dbReference type="CDD" id="cd01639">
    <property type="entry name" value="IMPase"/>
    <property type="match status" value="1"/>
</dbReference>
<feature type="binding site" evidence="9">
    <location>
        <position position="81"/>
    </location>
    <ligand>
        <name>Mg(2+)</name>
        <dbReference type="ChEBI" id="CHEBI:18420"/>
        <label>1</label>
        <note>catalytic</note>
    </ligand>
</feature>